<dbReference type="Proteomes" id="UP000492821">
    <property type="component" value="Unassembled WGS sequence"/>
</dbReference>
<reference evidence="1" key="1">
    <citation type="journal article" date="2013" name="Genetics">
        <title>The draft genome and transcriptome of Panagrellus redivivus are shaped by the harsh demands of a free-living lifestyle.</title>
        <authorList>
            <person name="Srinivasan J."/>
            <person name="Dillman A.R."/>
            <person name="Macchietto M.G."/>
            <person name="Heikkinen L."/>
            <person name="Lakso M."/>
            <person name="Fracchia K.M."/>
            <person name="Antoshechkin I."/>
            <person name="Mortazavi A."/>
            <person name="Wong G."/>
            <person name="Sternberg P.W."/>
        </authorList>
    </citation>
    <scope>NUCLEOTIDE SEQUENCE [LARGE SCALE GENOMIC DNA]</scope>
    <source>
        <strain evidence="1">MT8872</strain>
    </source>
</reference>
<organism evidence="1 2">
    <name type="scientific">Panagrellus redivivus</name>
    <name type="common">Microworm</name>
    <dbReference type="NCBI Taxonomy" id="6233"/>
    <lineage>
        <taxon>Eukaryota</taxon>
        <taxon>Metazoa</taxon>
        <taxon>Ecdysozoa</taxon>
        <taxon>Nematoda</taxon>
        <taxon>Chromadorea</taxon>
        <taxon>Rhabditida</taxon>
        <taxon>Tylenchina</taxon>
        <taxon>Panagrolaimomorpha</taxon>
        <taxon>Panagrolaimoidea</taxon>
        <taxon>Panagrolaimidae</taxon>
        <taxon>Panagrellus</taxon>
    </lineage>
</organism>
<dbReference type="AlphaFoldDB" id="A0A7E4VHQ6"/>
<proteinExistence type="predicted"/>
<keyword evidence="1" id="KW-1185">Reference proteome</keyword>
<sequence length="39" mass="4413">MAANNIELPETMKVRTLDDRLMNVPGKLIKESEVLMKAL</sequence>
<protein>
    <submittedName>
        <fullName evidence="2">Skp1_POZ domain-containing protein</fullName>
    </submittedName>
</protein>
<evidence type="ECO:0000313" key="1">
    <source>
        <dbReference type="Proteomes" id="UP000492821"/>
    </source>
</evidence>
<dbReference type="WBParaSite" id="Pan_g2100.t1">
    <property type="protein sequence ID" value="Pan_g2100.t1"/>
    <property type="gene ID" value="Pan_g2100"/>
</dbReference>
<accession>A0A7E4VHQ6</accession>
<name>A0A7E4VHQ6_PANRE</name>
<reference evidence="2" key="2">
    <citation type="submission" date="2020-10" db="UniProtKB">
        <authorList>
            <consortium name="WormBaseParasite"/>
        </authorList>
    </citation>
    <scope>IDENTIFICATION</scope>
</reference>
<evidence type="ECO:0000313" key="2">
    <source>
        <dbReference type="WBParaSite" id="Pan_g2100.t1"/>
    </source>
</evidence>